<sequence>MNDKRPIYTETYSRRQRLVTIAAIVLALALVVLGVTWWLNRNPRPSSRTYPVMGVRLDQSDGPQDFSSFSANMFVYLKATEGASYVDDQFAINYDRAQGQGLPLGVYHYFSFDSTPTAQAQHFISKVSAVGTLPIGIYLVAYKADLPSDAQLTASVNTFMQQVATRFNRNFVIMGTPAMLARVKTLPTTVGRWVISTSRPKAATFWQYSNGAPLPGTDDPRYQSAVFVGSQAAFAAATNKTVR</sequence>
<dbReference type="InterPro" id="IPR002053">
    <property type="entry name" value="Glyco_hydro_25"/>
</dbReference>
<dbReference type="Proteomes" id="UP000051672">
    <property type="component" value="Unassembled WGS sequence"/>
</dbReference>
<feature type="transmembrane region" description="Helical" evidence="2">
    <location>
        <begin position="21"/>
        <end position="39"/>
    </location>
</feature>
<dbReference type="PATRIC" id="fig|1423727.3.peg.802"/>
<dbReference type="STRING" id="1423727.FC34_GL000795"/>
<evidence type="ECO:0000313" key="4">
    <source>
        <dbReference type="Proteomes" id="UP000051672"/>
    </source>
</evidence>
<keyword evidence="2" id="KW-0472">Membrane</keyword>
<comment type="caution">
    <text evidence="3">The sequence shown here is derived from an EMBL/GenBank/DDBJ whole genome shotgun (WGS) entry which is preliminary data.</text>
</comment>
<dbReference type="PANTHER" id="PTHR34135">
    <property type="entry name" value="LYSOZYME"/>
    <property type="match status" value="1"/>
</dbReference>
<dbReference type="GO" id="GO:0016998">
    <property type="term" value="P:cell wall macromolecule catabolic process"/>
    <property type="evidence" value="ECO:0007669"/>
    <property type="project" value="InterPro"/>
</dbReference>
<organism evidence="3 4">
    <name type="scientific">Lacticaseibacillus brantae DSM 23927</name>
    <dbReference type="NCBI Taxonomy" id="1423727"/>
    <lineage>
        <taxon>Bacteria</taxon>
        <taxon>Bacillati</taxon>
        <taxon>Bacillota</taxon>
        <taxon>Bacilli</taxon>
        <taxon>Lactobacillales</taxon>
        <taxon>Lactobacillaceae</taxon>
        <taxon>Lacticaseibacillus</taxon>
    </lineage>
</organism>
<dbReference type="RefSeq" id="WP_057894075.1">
    <property type="nucleotide sequence ID" value="NZ_AYZQ01000001.1"/>
</dbReference>
<evidence type="ECO:0000313" key="3">
    <source>
        <dbReference type="EMBL" id="KRM73074.1"/>
    </source>
</evidence>
<evidence type="ECO:0000256" key="1">
    <source>
        <dbReference type="ARBA" id="ARBA00010646"/>
    </source>
</evidence>
<keyword evidence="2" id="KW-0812">Transmembrane</keyword>
<keyword evidence="2" id="KW-1133">Transmembrane helix</keyword>
<dbReference type="OrthoDB" id="2151413at2"/>
<keyword evidence="4" id="KW-1185">Reference proteome</keyword>
<reference evidence="3 4" key="1">
    <citation type="journal article" date="2015" name="Genome Announc.">
        <title>Expanding the biotechnology potential of lactobacilli through comparative genomics of 213 strains and associated genera.</title>
        <authorList>
            <person name="Sun Z."/>
            <person name="Harris H.M."/>
            <person name="McCann A."/>
            <person name="Guo C."/>
            <person name="Argimon S."/>
            <person name="Zhang W."/>
            <person name="Yang X."/>
            <person name="Jeffery I.B."/>
            <person name="Cooney J.C."/>
            <person name="Kagawa T.F."/>
            <person name="Liu W."/>
            <person name="Song Y."/>
            <person name="Salvetti E."/>
            <person name="Wrobel A."/>
            <person name="Rasinkangas P."/>
            <person name="Parkhill J."/>
            <person name="Rea M.C."/>
            <person name="O'Sullivan O."/>
            <person name="Ritari J."/>
            <person name="Douillard F.P."/>
            <person name="Paul Ross R."/>
            <person name="Yang R."/>
            <person name="Briner A.E."/>
            <person name="Felis G.E."/>
            <person name="de Vos W.M."/>
            <person name="Barrangou R."/>
            <person name="Klaenhammer T.R."/>
            <person name="Caufield P.W."/>
            <person name="Cui Y."/>
            <person name="Zhang H."/>
            <person name="O'Toole P.W."/>
        </authorList>
    </citation>
    <scope>NUCLEOTIDE SEQUENCE [LARGE SCALE GENOMIC DNA]</scope>
    <source>
        <strain evidence="3 4">DSM 23927</strain>
    </source>
</reference>
<dbReference type="Gene3D" id="3.20.20.80">
    <property type="entry name" value="Glycosidases"/>
    <property type="match status" value="1"/>
</dbReference>
<dbReference type="PROSITE" id="PS51904">
    <property type="entry name" value="GLYCOSYL_HYDROL_F25_2"/>
    <property type="match status" value="1"/>
</dbReference>
<dbReference type="GO" id="GO:0003796">
    <property type="term" value="F:lysozyme activity"/>
    <property type="evidence" value="ECO:0007669"/>
    <property type="project" value="InterPro"/>
</dbReference>
<dbReference type="GO" id="GO:0009253">
    <property type="term" value="P:peptidoglycan catabolic process"/>
    <property type="evidence" value="ECO:0007669"/>
    <property type="project" value="InterPro"/>
</dbReference>
<name>A0A0R2B2V0_9LACO</name>
<proteinExistence type="inferred from homology"/>
<dbReference type="AlphaFoldDB" id="A0A0R2B2V0"/>
<protein>
    <submittedName>
        <fullName evidence="3">Lyzozyme M1</fullName>
    </submittedName>
</protein>
<dbReference type="Pfam" id="PF01183">
    <property type="entry name" value="Glyco_hydro_25"/>
    <property type="match status" value="1"/>
</dbReference>
<dbReference type="SUPFAM" id="SSF51445">
    <property type="entry name" value="(Trans)glycosidases"/>
    <property type="match status" value="1"/>
</dbReference>
<dbReference type="PANTHER" id="PTHR34135:SF2">
    <property type="entry name" value="LYSOZYME"/>
    <property type="match status" value="1"/>
</dbReference>
<gene>
    <name evidence="3" type="ORF">FC34_GL000795</name>
</gene>
<dbReference type="InterPro" id="IPR017853">
    <property type="entry name" value="GH"/>
</dbReference>
<dbReference type="EMBL" id="AYZQ01000001">
    <property type="protein sequence ID" value="KRM73074.1"/>
    <property type="molecule type" value="Genomic_DNA"/>
</dbReference>
<accession>A0A0R2B2V0</accession>
<dbReference type="GO" id="GO:0016052">
    <property type="term" value="P:carbohydrate catabolic process"/>
    <property type="evidence" value="ECO:0007669"/>
    <property type="project" value="TreeGrafter"/>
</dbReference>
<evidence type="ECO:0000256" key="2">
    <source>
        <dbReference type="SAM" id="Phobius"/>
    </source>
</evidence>
<comment type="similarity">
    <text evidence="1">Belongs to the glycosyl hydrolase 25 family.</text>
</comment>